<keyword evidence="2" id="KW-1185">Reference proteome</keyword>
<evidence type="ECO:0000313" key="2">
    <source>
        <dbReference type="Proteomes" id="UP000236745"/>
    </source>
</evidence>
<evidence type="ECO:0008006" key="3">
    <source>
        <dbReference type="Google" id="ProtNLM"/>
    </source>
</evidence>
<dbReference type="OrthoDB" id="9792678at2"/>
<organism evidence="1 2">
    <name type="scientific">Marinobacterium lutimaris</name>
    <dbReference type="NCBI Taxonomy" id="568106"/>
    <lineage>
        <taxon>Bacteria</taxon>
        <taxon>Pseudomonadati</taxon>
        <taxon>Pseudomonadota</taxon>
        <taxon>Gammaproteobacteria</taxon>
        <taxon>Oceanospirillales</taxon>
        <taxon>Oceanospirillaceae</taxon>
        <taxon>Marinobacterium</taxon>
    </lineage>
</organism>
<evidence type="ECO:0000313" key="1">
    <source>
        <dbReference type="EMBL" id="SEG84191.1"/>
    </source>
</evidence>
<sequence length="228" mass="24953">MILNLSVNGQATEFSIDNLAIAGWAGRDQEGVQHHIDELAELGVQPPSTTPLFYRVDPQQLTQADKVQVLGEGSSGEAEVLLIADANRRLFVSLASDHTDRELESYSVAFSKQICVKPLAKEAWPLEEVAPHWDQLRLGSEIEEQGARVEYQNGTLAELLDIPTLLERLPKELRDNQGILPNTAMLCGTVPAIGGIRMSPSFSGSLTDPVLNRSIRLDYSLETLPVAV</sequence>
<protein>
    <recommendedName>
        <fullName evidence="3">DUF2848 domain-containing protein</fullName>
    </recommendedName>
</protein>
<proteinExistence type="predicted"/>
<dbReference type="Pfam" id="PF11010">
    <property type="entry name" value="DUF2848"/>
    <property type="match status" value="1"/>
</dbReference>
<gene>
    <name evidence="1" type="ORF">SAMN05444390_10694</name>
</gene>
<dbReference type="InterPro" id="IPR021269">
    <property type="entry name" value="DUF2848"/>
</dbReference>
<dbReference type="Proteomes" id="UP000236745">
    <property type="component" value="Unassembled WGS sequence"/>
</dbReference>
<accession>A0A1H6DG91</accession>
<dbReference type="EMBL" id="FNVQ01000006">
    <property type="protein sequence ID" value="SEG84191.1"/>
    <property type="molecule type" value="Genomic_DNA"/>
</dbReference>
<dbReference type="RefSeq" id="WP_104005341.1">
    <property type="nucleotide sequence ID" value="NZ_FNVQ01000006.1"/>
</dbReference>
<dbReference type="AlphaFoldDB" id="A0A1H6DG91"/>
<reference evidence="1 2" key="1">
    <citation type="submission" date="2016-10" db="EMBL/GenBank/DDBJ databases">
        <authorList>
            <person name="de Groot N.N."/>
        </authorList>
    </citation>
    <scope>NUCLEOTIDE SEQUENCE [LARGE SCALE GENOMIC DNA]</scope>
    <source>
        <strain evidence="1 2">DSM 22012</strain>
    </source>
</reference>
<name>A0A1H6DG91_9GAMM</name>